<dbReference type="HOGENOM" id="CLU_159139_0_0_9"/>
<accession>I0JNL7</accession>
<evidence type="ECO:0000313" key="1">
    <source>
        <dbReference type="EMBL" id="CCG45737.1"/>
    </source>
</evidence>
<sequence>MRAVISKDLIGREIRQGKANDYGYEGSVEGWTQTFEYFKDQEMEWILTPQSIIPFKSNERMVIIRATLTIDGKLVEASNLFFQVFVLDSATHEWKL</sequence>
<dbReference type="KEGG" id="hhd:HBHAL_3394"/>
<proteinExistence type="predicted"/>
<organism evidence="1 2">
    <name type="scientific">Halobacillus halophilus (strain ATCC 35676 / DSM 2266 / JCM 20832 / KCTC 3685 / LMG 17431 / NBRC 102448 / NCIMB 2269)</name>
    <name type="common">Sporosarcina halophila</name>
    <dbReference type="NCBI Taxonomy" id="866895"/>
    <lineage>
        <taxon>Bacteria</taxon>
        <taxon>Bacillati</taxon>
        <taxon>Bacillota</taxon>
        <taxon>Bacilli</taxon>
        <taxon>Bacillales</taxon>
        <taxon>Bacillaceae</taxon>
        <taxon>Halobacillus</taxon>
    </lineage>
</organism>
<dbReference type="Proteomes" id="UP000007397">
    <property type="component" value="Chromosome"/>
</dbReference>
<dbReference type="STRING" id="866895.HBHAL_3394"/>
<reference evidence="1 2" key="1">
    <citation type="journal article" date="2013" name="Environ. Microbiol.">
        <title>Chloride and organic osmolytes: a hybrid strategy to cope with elevated salinities by the moderately halophilic, chloride-dependent bacterium Halobacillus halophilus.</title>
        <authorList>
            <person name="Saum S.H."/>
            <person name="Pfeiffer F."/>
            <person name="Palm P."/>
            <person name="Rampp M."/>
            <person name="Schuster S.C."/>
            <person name="Muller V."/>
            <person name="Oesterhelt D."/>
        </authorList>
    </citation>
    <scope>NUCLEOTIDE SEQUENCE [LARGE SCALE GENOMIC DNA]</scope>
    <source>
        <strain evidence="2">ATCC 35676 / DSM 2266 / JCM 20832 / KCTC 3685 / LMG 17431 / NBRC 102448 / NCIMB 2269</strain>
    </source>
</reference>
<evidence type="ECO:0000313" key="2">
    <source>
        <dbReference type="Proteomes" id="UP000007397"/>
    </source>
</evidence>
<evidence type="ECO:0008006" key="3">
    <source>
        <dbReference type="Google" id="ProtNLM"/>
    </source>
</evidence>
<protein>
    <recommendedName>
        <fullName evidence="3">SnoaL-like domain-containing protein</fullName>
    </recommendedName>
</protein>
<dbReference type="AlphaFoldDB" id="I0JNL7"/>
<gene>
    <name evidence="1" type="ordered locus">HBHAL_3394</name>
</gene>
<dbReference type="RefSeq" id="WP_014643626.1">
    <property type="nucleotide sequence ID" value="NC_017668.1"/>
</dbReference>
<dbReference type="PATRIC" id="fig|866895.3.peg.2410"/>
<dbReference type="eggNOG" id="ENOG5032W0M">
    <property type="taxonomic scope" value="Bacteria"/>
</dbReference>
<dbReference type="EMBL" id="HE717023">
    <property type="protein sequence ID" value="CCG45737.1"/>
    <property type="molecule type" value="Genomic_DNA"/>
</dbReference>
<keyword evidence="2" id="KW-1185">Reference proteome</keyword>
<name>I0JNL7_HALH3</name>